<gene>
    <name evidence="2" type="ORF">Agub_g10226</name>
</gene>
<keyword evidence="3" id="KW-1185">Reference proteome</keyword>
<reference evidence="2 3" key="1">
    <citation type="journal article" date="2021" name="Sci. Rep.">
        <title>Genome sequencing of the multicellular alga Astrephomene provides insights into convergent evolution of germ-soma differentiation.</title>
        <authorList>
            <person name="Yamashita S."/>
            <person name="Yamamoto K."/>
            <person name="Matsuzaki R."/>
            <person name="Suzuki S."/>
            <person name="Yamaguchi H."/>
            <person name="Hirooka S."/>
            <person name="Minakuchi Y."/>
            <person name="Miyagishima S."/>
            <person name="Kawachi M."/>
            <person name="Toyoda A."/>
            <person name="Nozaki H."/>
        </authorList>
    </citation>
    <scope>NUCLEOTIDE SEQUENCE [LARGE SCALE GENOMIC DNA]</scope>
    <source>
        <strain evidence="2 3">NIES-4017</strain>
    </source>
</reference>
<feature type="non-terminal residue" evidence="2">
    <location>
        <position position="1"/>
    </location>
</feature>
<name>A0AAD3DWH8_9CHLO</name>
<comment type="caution">
    <text evidence="2">The sequence shown here is derived from an EMBL/GenBank/DDBJ whole genome shotgun (WGS) entry which is preliminary data.</text>
</comment>
<feature type="region of interest" description="Disordered" evidence="1">
    <location>
        <begin position="1"/>
        <end position="46"/>
    </location>
</feature>
<feature type="region of interest" description="Disordered" evidence="1">
    <location>
        <begin position="545"/>
        <end position="565"/>
    </location>
</feature>
<dbReference type="EMBL" id="BMAR01000023">
    <property type="protein sequence ID" value="GFR48339.1"/>
    <property type="molecule type" value="Genomic_DNA"/>
</dbReference>
<feature type="compositionally biased region" description="Low complexity" evidence="1">
    <location>
        <begin position="75"/>
        <end position="89"/>
    </location>
</feature>
<sequence length="732" mass="71295">GLQQAGRKRRFETGATPARELAPTAPLLHRPASGSPADGPTGHEAPLIPHMDLAAAVLPGLCRALVGSRRGAASAGATTREAGNGVSGAVNGGGEFGRGGSSSSSSSLPPPPDRQVFWKLLVMSGALEADARCVSGYQLEAASWLRARLSCGRTAGPRPHRQPPAGEQLTLAAFRAAAGGTTWGVTLCVQDVSAQRLAETAAGAAAASSSASAMVSAAGGLLVLVDGRELEAALAGGAPLEVAAAEAGQDLVESWERLRTVLSHLPPALQPTTSSSAPPPPPPLPILVLSLAGSEAAEAISSHLAATAAAGWPEGLAARVLAGGGGAGGGVCVASLAEAPDEVLQRALGYLAEQAPVMEQVVAVDLEQLARGAVAEVVSELDARGSGPPANTAAATLAAFNQLVGAFEAALRATAASPSARWGLPAPELSPSDADAAPACWSPARLEAAAAALAALQINPPAPATSPSSPSAAPATSAQHLLPGGSALLPQLLGHVATWAAALGGSARHAWLLASLAPHGAAAAGAGGAAGGAGAAHRRRAAAAAAAAASPSSPPPQLLLPASQTAAEKVPAAAAATPAAAPQHRPSWAAVAAAAPAVAWNGSSNGFSLAPPPPPSIIRTPAAAATPAAATPLTSASPHRYSMLLADAMDTPDPTAAAAGAAGGGYGYYADALLTGGVKGAADGCAGVYTGLANGGGSVGGEASGQQEAAASQSKRHALEALQKLRAALREH</sequence>
<dbReference type="Proteomes" id="UP001054857">
    <property type="component" value="Unassembled WGS sequence"/>
</dbReference>
<accession>A0AAD3DWH8</accession>
<feature type="compositionally biased region" description="Gly residues" evidence="1">
    <location>
        <begin position="90"/>
        <end position="100"/>
    </location>
</feature>
<evidence type="ECO:0000313" key="3">
    <source>
        <dbReference type="Proteomes" id="UP001054857"/>
    </source>
</evidence>
<feature type="region of interest" description="Disordered" evidence="1">
    <location>
        <begin position="75"/>
        <end position="111"/>
    </location>
</feature>
<organism evidence="2 3">
    <name type="scientific">Astrephomene gubernaculifera</name>
    <dbReference type="NCBI Taxonomy" id="47775"/>
    <lineage>
        <taxon>Eukaryota</taxon>
        <taxon>Viridiplantae</taxon>
        <taxon>Chlorophyta</taxon>
        <taxon>core chlorophytes</taxon>
        <taxon>Chlorophyceae</taxon>
        <taxon>CS clade</taxon>
        <taxon>Chlamydomonadales</taxon>
        <taxon>Astrephomenaceae</taxon>
        <taxon>Astrephomene</taxon>
    </lineage>
</organism>
<dbReference type="AlphaFoldDB" id="A0AAD3DWH8"/>
<feature type="compositionally biased region" description="Basic residues" evidence="1">
    <location>
        <begin position="1"/>
        <end position="10"/>
    </location>
</feature>
<evidence type="ECO:0000313" key="2">
    <source>
        <dbReference type="EMBL" id="GFR48339.1"/>
    </source>
</evidence>
<evidence type="ECO:0000256" key="1">
    <source>
        <dbReference type="SAM" id="MobiDB-lite"/>
    </source>
</evidence>
<protein>
    <submittedName>
        <fullName evidence="2">Uncharacterized protein</fullName>
    </submittedName>
</protein>
<proteinExistence type="predicted"/>